<name>A0ABX0A237_9BACI</name>
<dbReference type="RefSeq" id="WP_161920259.1">
    <property type="nucleotide sequence ID" value="NZ_JAACYS010000022.1"/>
</dbReference>
<dbReference type="Pfam" id="PF01144">
    <property type="entry name" value="CoA_trans"/>
    <property type="match status" value="1"/>
</dbReference>
<dbReference type="InterPro" id="IPR004163">
    <property type="entry name" value="CoA_transf_BS"/>
</dbReference>
<accession>A0ABX0A237</accession>
<dbReference type="Gene3D" id="3.40.1080.10">
    <property type="entry name" value="Glutaconate Coenzyme A-transferase"/>
    <property type="match status" value="1"/>
</dbReference>
<evidence type="ECO:0000313" key="2">
    <source>
        <dbReference type="Proteomes" id="UP000743899"/>
    </source>
</evidence>
<proteinExistence type="predicted"/>
<protein>
    <submittedName>
        <fullName evidence="1">Uncharacterized protein</fullName>
    </submittedName>
</protein>
<dbReference type="Proteomes" id="UP000743899">
    <property type="component" value="Unassembled WGS sequence"/>
</dbReference>
<sequence length="59" mass="6538">MKFLNADEAIQLIPNNPTILVGGFGRTGFPKTLIKAVIKRKELTDLTIISNNINEDILN</sequence>
<dbReference type="EMBL" id="JAACYS010000022">
    <property type="protein sequence ID" value="NCU17426.1"/>
    <property type="molecule type" value="Genomic_DNA"/>
</dbReference>
<reference evidence="1 2" key="1">
    <citation type="submission" date="2020-01" db="EMBL/GenBank/DDBJ databases">
        <title>A novel Bacillus sp. from Pasinler.</title>
        <authorList>
            <person name="Adiguzel A."/>
            <person name="Ay H."/>
            <person name="Baltaci M.O."/>
        </authorList>
    </citation>
    <scope>NUCLEOTIDE SEQUENCE [LARGE SCALE GENOMIC DNA]</scope>
    <source>
        <strain evidence="1 2">P1</strain>
    </source>
</reference>
<dbReference type="InterPro" id="IPR004165">
    <property type="entry name" value="CoA_trans_fam_I"/>
</dbReference>
<dbReference type="InterPro" id="IPR037171">
    <property type="entry name" value="NagB/RpiA_transferase-like"/>
</dbReference>
<dbReference type="PROSITE" id="PS01273">
    <property type="entry name" value="COA_TRANSF_1"/>
    <property type="match status" value="1"/>
</dbReference>
<comment type="caution">
    <text evidence="1">The sequence shown here is derived from an EMBL/GenBank/DDBJ whole genome shotgun (WGS) entry which is preliminary data.</text>
</comment>
<organism evidence="1 2">
    <name type="scientific">Pallidibacillus pasinlerensis</name>
    <dbReference type="NCBI Taxonomy" id="2703818"/>
    <lineage>
        <taxon>Bacteria</taxon>
        <taxon>Bacillati</taxon>
        <taxon>Bacillota</taxon>
        <taxon>Bacilli</taxon>
        <taxon>Bacillales</taxon>
        <taxon>Bacillaceae</taxon>
        <taxon>Pallidibacillus</taxon>
    </lineage>
</organism>
<gene>
    <name evidence="1" type="ORF">GW534_06545</name>
</gene>
<dbReference type="SUPFAM" id="SSF100950">
    <property type="entry name" value="NagB/RpiA/CoA transferase-like"/>
    <property type="match status" value="1"/>
</dbReference>
<keyword evidence="2" id="KW-1185">Reference proteome</keyword>
<evidence type="ECO:0000313" key="1">
    <source>
        <dbReference type="EMBL" id="NCU17426.1"/>
    </source>
</evidence>